<sequence length="140" mass="16483">MIQAQQLHAPYRSLLQNLYKKQWKRHPMNIQIIKSRMTENPNHLFYRLVISLAQNKVHEVDVHATIVCKEDPSKTPKRVHINQLKKFFCPEQPMVVEAIQRKPKSCLNRSLYVKPEDRDEPLTTLLLKSINKGPSDPLFF</sequence>
<proteinExistence type="predicted"/>
<dbReference type="WBParaSite" id="jg19532">
    <property type="protein sequence ID" value="jg19532"/>
    <property type="gene ID" value="jg19532"/>
</dbReference>
<evidence type="ECO:0000313" key="1">
    <source>
        <dbReference type="Proteomes" id="UP000887574"/>
    </source>
</evidence>
<dbReference type="Proteomes" id="UP000887574">
    <property type="component" value="Unplaced"/>
</dbReference>
<organism evidence="1 2">
    <name type="scientific">Ditylenchus dipsaci</name>
    <dbReference type="NCBI Taxonomy" id="166011"/>
    <lineage>
        <taxon>Eukaryota</taxon>
        <taxon>Metazoa</taxon>
        <taxon>Ecdysozoa</taxon>
        <taxon>Nematoda</taxon>
        <taxon>Chromadorea</taxon>
        <taxon>Rhabditida</taxon>
        <taxon>Tylenchina</taxon>
        <taxon>Tylenchomorpha</taxon>
        <taxon>Sphaerularioidea</taxon>
        <taxon>Anguinidae</taxon>
        <taxon>Anguininae</taxon>
        <taxon>Ditylenchus</taxon>
    </lineage>
</organism>
<protein>
    <submittedName>
        <fullName evidence="2">Uncharacterized protein</fullName>
    </submittedName>
</protein>
<evidence type="ECO:0000313" key="2">
    <source>
        <dbReference type="WBParaSite" id="jg19532"/>
    </source>
</evidence>
<name>A0A915DI94_9BILA</name>
<accession>A0A915DI94</accession>
<reference evidence="2" key="1">
    <citation type="submission" date="2022-11" db="UniProtKB">
        <authorList>
            <consortium name="WormBaseParasite"/>
        </authorList>
    </citation>
    <scope>IDENTIFICATION</scope>
</reference>
<dbReference type="AlphaFoldDB" id="A0A915DI94"/>
<keyword evidence="1" id="KW-1185">Reference proteome</keyword>